<dbReference type="RefSeq" id="YP_009193869.1">
    <property type="nucleotide sequence ID" value="NC_028746.1"/>
</dbReference>
<keyword evidence="2" id="KW-1185">Reference proteome</keyword>
<dbReference type="KEGG" id="vg:26613520"/>
<sequence>MYTIQQLQALDFLVKSITKTNGYALYQRNLKLVIELNNSYWYGDFVEMENRQVRQLYIDHLGDIECDSYHARDGNKPTTILKQISETFDKTLEGLPKSNFGRNPFTKLDNLPLFFETIVKVLSEAKITEVPTPFRPYLLNAHTIDGKFHLPFIDLENERIKLVSIIDITD</sequence>
<evidence type="ECO:0000313" key="2">
    <source>
        <dbReference type="Proteomes" id="UP000204186"/>
    </source>
</evidence>
<accession>A0A0K2CYL6</accession>
<organism evidence="1 2">
    <name type="scientific">Paenibacillus phage Harrison</name>
    <dbReference type="NCBI Taxonomy" id="1636257"/>
    <lineage>
        <taxon>Viruses</taxon>
        <taxon>Duplodnaviria</taxon>
        <taxon>Heunggongvirae</taxon>
        <taxon>Uroviricota</taxon>
        <taxon>Caudoviricetes</taxon>
        <taxon>Gochnauervirinae</taxon>
        <taxon>Harrisonvirus</taxon>
        <taxon>Harrisonvirus harrison</taxon>
    </lineage>
</organism>
<reference evidence="1 2" key="1">
    <citation type="journal article" date="2015" name="Genome Announc.">
        <title>Complete Genome Sequences of Nine Phages Capable of Infecting Paenibacillus larvae, the Causative Agent of American Foulbrood Disease in Honeybees.</title>
        <authorList>
            <person name="Tsourkas P.K."/>
            <person name="Yost D.G."/>
            <person name="Krohn A."/>
            <person name="LeBlanc L."/>
            <person name="Zhang A."/>
            <person name="Stamereilers C."/>
            <person name="Amy P.S."/>
        </authorList>
    </citation>
    <scope>NUCLEOTIDE SEQUENCE [LARGE SCALE GENOMIC DNA]</scope>
</reference>
<evidence type="ECO:0000313" key="1">
    <source>
        <dbReference type="EMBL" id="ALA12456.1"/>
    </source>
</evidence>
<gene>
    <name evidence="1" type="ORF">HARRISON_56</name>
</gene>
<name>A0A0K2CYL6_9CAUD</name>
<protein>
    <submittedName>
        <fullName evidence="1">Uncharacterized protein</fullName>
    </submittedName>
</protein>
<dbReference type="EMBL" id="KT361651">
    <property type="protein sequence ID" value="ALA12456.1"/>
    <property type="molecule type" value="Genomic_DNA"/>
</dbReference>
<dbReference type="Proteomes" id="UP000204186">
    <property type="component" value="Segment"/>
</dbReference>
<dbReference type="GeneID" id="26613520"/>
<proteinExistence type="predicted"/>